<name>A0ABZ2KD01_9BACT</name>
<organism evidence="2 3">
    <name type="scientific">Pendulispora brunnea</name>
    <dbReference type="NCBI Taxonomy" id="2905690"/>
    <lineage>
        <taxon>Bacteria</taxon>
        <taxon>Pseudomonadati</taxon>
        <taxon>Myxococcota</taxon>
        <taxon>Myxococcia</taxon>
        <taxon>Myxococcales</taxon>
        <taxon>Sorangiineae</taxon>
        <taxon>Pendulisporaceae</taxon>
        <taxon>Pendulispora</taxon>
    </lineage>
</organism>
<dbReference type="RefSeq" id="WP_394845969.1">
    <property type="nucleotide sequence ID" value="NZ_CP089982.1"/>
</dbReference>
<accession>A0ABZ2KD01</accession>
<sequence>MRMRVRRSICISVMLGALSACAANTDETTGSTSAELSAQNAADRAALALHWAPVHYQDVDQTGSHALGGAADYIARYDYDGDLNGRNNWDNAANASYPLSAHAYYSVAETSTHWFIVYVFFHPRDWSDFYFDSEHENDTEGVLFTVARDGSQYGVLKSAVTVAHSDFFSFVPSGVDWKTGAESVDGTLSFETFEGSPHPVTAQEAKGHGLKARPYYDINGDGVVYYPSLTNAGVPTGPNDRHVSYKLVDIFASGGLWDNRNNASLFGSYGSFAGDNSGGCGSGTIGCDTNAANTPWNWDDHDDGPAGGALANDPAGLVKNYFTIPEAVSTTYTYNPYR</sequence>
<proteinExistence type="predicted"/>
<evidence type="ECO:0000313" key="3">
    <source>
        <dbReference type="Proteomes" id="UP001379533"/>
    </source>
</evidence>
<dbReference type="Proteomes" id="UP001379533">
    <property type="component" value="Chromosome"/>
</dbReference>
<feature type="signal peptide" evidence="1">
    <location>
        <begin position="1"/>
        <end position="22"/>
    </location>
</feature>
<evidence type="ECO:0000256" key="1">
    <source>
        <dbReference type="SAM" id="SignalP"/>
    </source>
</evidence>
<feature type="chain" id="PRO_5046567498" description="Lipoprotein" evidence="1">
    <location>
        <begin position="23"/>
        <end position="338"/>
    </location>
</feature>
<protein>
    <recommendedName>
        <fullName evidence="4">Lipoprotein</fullName>
    </recommendedName>
</protein>
<reference evidence="2 3" key="1">
    <citation type="submission" date="2021-12" db="EMBL/GenBank/DDBJ databases">
        <title>Discovery of the Pendulisporaceae a myxobacterial family with distinct sporulation behavior and unique specialized metabolism.</title>
        <authorList>
            <person name="Garcia R."/>
            <person name="Popoff A."/>
            <person name="Bader C.D."/>
            <person name="Loehr J."/>
            <person name="Walesch S."/>
            <person name="Walt C."/>
            <person name="Boldt J."/>
            <person name="Bunk B."/>
            <person name="Haeckl F.J.F.P.J."/>
            <person name="Gunesch A.P."/>
            <person name="Birkelbach J."/>
            <person name="Nuebel U."/>
            <person name="Pietschmann T."/>
            <person name="Bach T."/>
            <person name="Mueller R."/>
        </authorList>
    </citation>
    <scope>NUCLEOTIDE SEQUENCE [LARGE SCALE GENOMIC DNA]</scope>
    <source>
        <strain evidence="2 3">MSr12523</strain>
    </source>
</reference>
<dbReference type="PROSITE" id="PS51257">
    <property type="entry name" value="PROKAR_LIPOPROTEIN"/>
    <property type="match status" value="1"/>
</dbReference>
<dbReference type="EMBL" id="CP089982">
    <property type="protein sequence ID" value="WXA95362.1"/>
    <property type="molecule type" value="Genomic_DNA"/>
</dbReference>
<evidence type="ECO:0000313" key="2">
    <source>
        <dbReference type="EMBL" id="WXA95362.1"/>
    </source>
</evidence>
<keyword evidence="3" id="KW-1185">Reference proteome</keyword>
<gene>
    <name evidence="2" type="ORF">LZC95_00715</name>
</gene>
<keyword evidence="1" id="KW-0732">Signal</keyword>
<evidence type="ECO:0008006" key="4">
    <source>
        <dbReference type="Google" id="ProtNLM"/>
    </source>
</evidence>